<dbReference type="AlphaFoldDB" id="A0A967C560"/>
<evidence type="ECO:0000313" key="3">
    <source>
        <dbReference type="Proteomes" id="UP000761264"/>
    </source>
</evidence>
<dbReference type="RefSeq" id="WP_167223992.1">
    <property type="nucleotide sequence ID" value="NZ_JAAQPH010000006.1"/>
</dbReference>
<organism evidence="2 3">
    <name type="scientific">Pelagibius litoralis</name>
    <dbReference type="NCBI Taxonomy" id="374515"/>
    <lineage>
        <taxon>Bacteria</taxon>
        <taxon>Pseudomonadati</taxon>
        <taxon>Pseudomonadota</taxon>
        <taxon>Alphaproteobacteria</taxon>
        <taxon>Rhodospirillales</taxon>
        <taxon>Rhodovibrionaceae</taxon>
        <taxon>Pelagibius</taxon>
    </lineage>
</organism>
<feature type="chain" id="PRO_5037145167" description="DUF995 domain-containing protein" evidence="1">
    <location>
        <begin position="25"/>
        <end position="128"/>
    </location>
</feature>
<dbReference type="EMBL" id="JAAQPH010000006">
    <property type="protein sequence ID" value="NIA68919.1"/>
    <property type="molecule type" value="Genomic_DNA"/>
</dbReference>
<name>A0A967C560_9PROT</name>
<keyword evidence="1" id="KW-0732">Signal</keyword>
<sequence>MRRHFFALAVSLAALCLQSADVLADDKLTAGQIQQLLDGRTALGNWRGTDTRQYFETSGATVYLPEGGVPDEGKWKVDEAKDQYCSWWQRGGWACYDVETDGTTYYWVTPGDDYRSPFTMTDGRQMSF</sequence>
<evidence type="ECO:0000256" key="1">
    <source>
        <dbReference type="SAM" id="SignalP"/>
    </source>
</evidence>
<dbReference type="Proteomes" id="UP000761264">
    <property type="component" value="Unassembled WGS sequence"/>
</dbReference>
<protein>
    <recommendedName>
        <fullName evidence="4">DUF995 domain-containing protein</fullName>
    </recommendedName>
</protein>
<proteinExistence type="predicted"/>
<reference evidence="2" key="1">
    <citation type="submission" date="2020-03" db="EMBL/GenBank/DDBJ databases">
        <title>Genome of Pelagibius litoralis DSM 21314T.</title>
        <authorList>
            <person name="Wang G."/>
        </authorList>
    </citation>
    <scope>NUCLEOTIDE SEQUENCE</scope>
    <source>
        <strain evidence="2">DSM 21314</strain>
    </source>
</reference>
<feature type="signal peptide" evidence="1">
    <location>
        <begin position="1"/>
        <end position="24"/>
    </location>
</feature>
<gene>
    <name evidence="2" type="ORF">HBA54_09970</name>
</gene>
<accession>A0A967C560</accession>
<evidence type="ECO:0008006" key="4">
    <source>
        <dbReference type="Google" id="ProtNLM"/>
    </source>
</evidence>
<comment type="caution">
    <text evidence="2">The sequence shown here is derived from an EMBL/GenBank/DDBJ whole genome shotgun (WGS) entry which is preliminary data.</text>
</comment>
<keyword evidence="3" id="KW-1185">Reference proteome</keyword>
<evidence type="ECO:0000313" key="2">
    <source>
        <dbReference type="EMBL" id="NIA68919.1"/>
    </source>
</evidence>